<dbReference type="Proteomes" id="UP001642464">
    <property type="component" value="Unassembled WGS sequence"/>
</dbReference>
<feature type="region of interest" description="Disordered" evidence="1">
    <location>
        <begin position="215"/>
        <end position="234"/>
    </location>
</feature>
<keyword evidence="3" id="KW-1185">Reference proteome</keyword>
<gene>
    <name evidence="2" type="ORF">SCF082_LOCUS13431</name>
</gene>
<sequence length="234" mass="25561">MQRKKELGLTVSDPEFPNDPEELLYFVLVELDIENIAELKRVTKLEMEGGLDADCLKAFVEAGGSLNGDQHLQIGNLMDQSGKKKLVSAMGVPKTPKKPKTPKGKEGEGESPEGPHKMTEQSPLQKAIALQNQVLSKANSCRDHAFKLGPLAMSEGLIGQLNALDVQLQGCAKKLQGLIRANKDKNHKRVAVIQEVNEATALATERLELARALIRASEKNSKPKPKAKSRAKKE</sequence>
<name>A0ABP0JRV3_9DINO</name>
<accession>A0ABP0JRV3</accession>
<feature type="compositionally biased region" description="Basic and acidic residues" evidence="1">
    <location>
        <begin position="103"/>
        <end position="119"/>
    </location>
</feature>
<evidence type="ECO:0000313" key="2">
    <source>
        <dbReference type="EMBL" id="CAK9017000.1"/>
    </source>
</evidence>
<feature type="region of interest" description="Disordered" evidence="1">
    <location>
        <begin position="88"/>
        <end position="123"/>
    </location>
</feature>
<evidence type="ECO:0000313" key="3">
    <source>
        <dbReference type="Proteomes" id="UP001642464"/>
    </source>
</evidence>
<evidence type="ECO:0000256" key="1">
    <source>
        <dbReference type="SAM" id="MobiDB-lite"/>
    </source>
</evidence>
<comment type="caution">
    <text evidence="2">The sequence shown here is derived from an EMBL/GenBank/DDBJ whole genome shotgun (WGS) entry which is preliminary data.</text>
</comment>
<proteinExistence type="predicted"/>
<dbReference type="EMBL" id="CAXAMM010008313">
    <property type="protein sequence ID" value="CAK9017000.1"/>
    <property type="molecule type" value="Genomic_DNA"/>
</dbReference>
<reference evidence="2 3" key="1">
    <citation type="submission" date="2024-02" db="EMBL/GenBank/DDBJ databases">
        <authorList>
            <person name="Chen Y."/>
            <person name="Shah S."/>
            <person name="Dougan E. K."/>
            <person name="Thang M."/>
            <person name="Chan C."/>
        </authorList>
    </citation>
    <scope>NUCLEOTIDE SEQUENCE [LARGE SCALE GENOMIC DNA]</scope>
</reference>
<feature type="compositionally biased region" description="Basic residues" evidence="1">
    <location>
        <begin position="222"/>
        <end position="234"/>
    </location>
</feature>
<protein>
    <submittedName>
        <fullName evidence="2">Uncharacterized protein</fullName>
    </submittedName>
</protein>
<organism evidence="2 3">
    <name type="scientific">Durusdinium trenchii</name>
    <dbReference type="NCBI Taxonomy" id="1381693"/>
    <lineage>
        <taxon>Eukaryota</taxon>
        <taxon>Sar</taxon>
        <taxon>Alveolata</taxon>
        <taxon>Dinophyceae</taxon>
        <taxon>Suessiales</taxon>
        <taxon>Symbiodiniaceae</taxon>
        <taxon>Durusdinium</taxon>
    </lineage>
</organism>